<dbReference type="InterPro" id="IPR000845">
    <property type="entry name" value="Nucleoside_phosphorylase_d"/>
</dbReference>
<organism evidence="3">
    <name type="scientific">Micromonospora sp. CCTCC AA 2012012</name>
    <dbReference type="NCBI Taxonomy" id="3111921"/>
    <lineage>
        <taxon>Bacteria</taxon>
        <taxon>Bacillati</taxon>
        <taxon>Actinomycetota</taxon>
        <taxon>Actinomycetes</taxon>
        <taxon>Micromonosporales</taxon>
        <taxon>Micromonosporaceae</taxon>
        <taxon>Micromonospora</taxon>
    </lineage>
</organism>
<proteinExistence type="predicted"/>
<dbReference type="GO" id="GO:0009116">
    <property type="term" value="P:nucleoside metabolic process"/>
    <property type="evidence" value="ECO:0007669"/>
    <property type="project" value="InterPro"/>
</dbReference>
<dbReference type="RefSeq" id="WP_350930462.1">
    <property type="nucleotide sequence ID" value="NZ_CP157762.1"/>
</dbReference>
<gene>
    <name evidence="4" type="ORF">ABUL08_14605</name>
    <name evidence="3" type="ORF">VK199_14545</name>
</gene>
<dbReference type="AlphaFoldDB" id="A0AAU7M0F6"/>
<dbReference type="EMBL" id="CP159342">
    <property type="protein sequence ID" value="XCH71608.1"/>
    <property type="molecule type" value="Genomic_DNA"/>
</dbReference>
<accession>A0AAU7M0F6</accession>
<evidence type="ECO:0000259" key="2">
    <source>
        <dbReference type="Pfam" id="PF01048"/>
    </source>
</evidence>
<keyword evidence="1" id="KW-0472">Membrane</keyword>
<dbReference type="SUPFAM" id="SSF53167">
    <property type="entry name" value="Purine and uridine phosphorylases"/>
    <property type="match status" value="1"/>
</dbReference>
<dbReference type="GO" id="GO:0005829">
    <property type="term" value="C:cytosol"/>
    <property type="evidence" value="ECO:0007669"/>
    <property type="project" value="TreeGrafter"/>
</dbReference>
<evidence type="ECO:0000313" key="4">
    <source>
        <dbReference type="EMBL" id="XCH71608.1"/>
    </source>
</evidence>
<feature type="domain" description="Nucleoside phosphorylase" evidence="2">
    <location>
        <begin position="403"/>
        <end position="657"/>
    </location>
</feature>
<keyword evidence="1" id="KW-0812">Transmembrane</keyword>
<dbReference type="GO" id="GO:0008930">
    <property type="term" value="F:methylthioadenosine nucleosidase activity"/>
    <property type="evidence" value="ECO:0007669"/>
    <property type="project" value="TreeGrafter"/>
</dbReference>
<dbReference type="Gene3D" id="3.40.50.1580">
    <property type="entry name" value="Nucleoside phosphorylase domain"/>
    <property type="match status" value="1"/>
</dbReference>
<dbReference type="GO" id="GO:0019284">
    <property type="term" value="P:L-methionine salvage from S-adenosylmethionine"/>
    <property type="evidence" value="ECO:0007669"/>
    <property type="project" value="TreeGrafter"/>
</dbReference>
<dbReference type="PANTHER" id="PTHR46832:SF1">
    <property type="entry name" value="5'-METHYLTHIOADENOSINE_S-ADENOSYLHOMOCYSTEINE NUCLEOSIDASE"/>
    <property type="match status" value="1"/>
</dbReference>
<reference evidence="4" key="2">
    <citation type="submission" date="2024-06" db="EMBL/GenBank/DDBJ databases">
        <title>Micromonospora mangrovi CCTCC AA 2012012 genome sequences.</title>
        <authorList>
            <person name="Gao J."/>
        </authorList>
    </citation>
    <scope>NUCLEOTIDE SEQUENCE</scope>
    <source>
        <strain evidence="4">CCTCC AA 2012012</strain>
    </source>
</reference>
<feature type="transmembrane region" description="Helical" evidence="1">
    <location>
        <begin position="97"/>
        <end position="120"/>
    </location>
</feature>
<feature type="transmembrane region" description="Helical" evidence="1">
    <location>
        <begin position="132"/>
        <end position="160"/>
    </location>
</feature>
<dbReference type="GO" id="GO:0008782">
    <property type="term" value="F:adenosylhomocysteine nucleosidase activity"/>
    <property type="evidence" value="ECO:0007669"/>
    <property type="project" value="TreeGrafter"/>
</dbReference>
<name>A0AAU7M0F6_9ACTN</name>
<evidence type="ECO:0000313" key="3">
    <source>
        <dbReference type="EMBL" id="XBP90910.1"/>
    </source>
</evidence>
<evidence type="ECO:0000256" key="1">
    <source>
        <dbReference type="SAM" id="Phobius"/>
    </source>
</evidence>
<dbReference type="PANTHER" id="PTHR46832">
    <property type="entry name" value="5'-METHYLTHIOADENOSINE/S-ADENOSYLHOMOCYSTEINE NUCLEOSIDASE"/>
    <property type="match status" value="1"/>
</dbReference>
<sequence length="672" mass="73058">MPELSRAPSWAQCRTAARSVWSTEYAREAIDLVRPRGPLGIIRSRGPLPLMLYVAARDGRLVWNGPESLAILQPPGDIALPAVGGLRLGVLRRLARAWDITLFAVPPALMLVGAALAALWHVTTAGTGSRAAVLLLAVGAVAYLSVLLTCLVVTGLGWFYREFGRPTPPDERIAAELMPGQRWTLVFCHHVDDRRPRLLLELARQQLADLLRSDVEEYGRDVGTEIPLLNVTETLVCLQQGVTTQSMRDVVDAWTEQDRIFGANAGVTVKMAGYPAARPPNRLVDRGGFLFWYLAGEAVVVTVAARLVADQERAACAAPCTTHPVDYGRALHWLGSRLFFTDPYGLTPATHQAWTLGLLTSLMSLMGVFVTITAAQQYLRVRRTLQQRIERKIAMANRRTRTLIIVATDEENQAVCEAAREVTGCQPELDFLPHQTVQRLGTISRTELMLVQVRPGSVGPGSAAISAAALVSQLEPHFLILTGICYGLRPDRHEFGDILVCDQLRAIDHRKEAEPAGHRPGTPFGSGAEAAAALAETPAPAGSRTVLIRGDAVTPSTTLLSRFRAVAQTWTSGGRVHFGPMLSASTLVSARSLRDELHEQQPEALGGEMEGAGVYAAAAHAKVDWILVKAICDWGFEKGDDFHERAARNAARFVVRVAEERGFDLAPPRGSI</sequence>
<feature type="transmembrane region" description="Helical" evidence="1">
    <location>
        <begin position="290"/>
        <end position="309"/>
    </location>
</feature>
<dbReference type="Pfam" id="PF01048">
    <property type="entry name" value="PNP_UDP_1"/>
    <property type="match status" value="1"/>
</dbReference>
<keyword evidence="1" id="KW-1133">Transmembrane helix</keyword>
<dbReference type="InterPro" id="IPR035994">
    <property type="entry name" value="Nucleoside_phosphorylase_sf"/>
</dbReference>
<dbReference type="EMBL" id="CP157762">
    <property type="protein sequence ID" value="XBP90910.1"/>
    <property type="molecule type" value="Genomic_DNA"/>
</dbReference>
<reference evidence="3" key="1">
    <citation type="submission" date="2024-01" db="EMBL/GenBank/DDBJ databases">
        <title>The genome sequence of Micromonospora mangrovi CCTCC AA 2012012.</title>
        <authorList>
            <person name="Gao J."/>
        </authorList>
    </citation>
    <scope>NUCLEOTIDE SEQUENCE</scope>
    <source>
        <strain evidence="3">CCTCC AA 2012012</strain>
    </source>
</reference>
<protein>
    <recommendedName>
        <fullName evidence="2">Nucleoside phosphorylase domain-containing protein</fullName>
    </recommendedName>
</protein>
<feature type="transmembrane region" description="Helical" evidence="1">
    <location>
        <begin position="353"/>
        <end position="375"/>
    </location>
</feature>